<gene>
    <name evidence="1" type="ORF">GGD41_005318</name>
</gene>
<protein>
    <submittedName>
        <fullName evidence="1">Uncharacterized protein</fullName>
    </submittedName>
</protein>
<reference evidence="1 2" key="1">
    <citation type="submission" date="2020-07" db="EMBL/GenBank/DDBJ databases">
        <title>Exploring microbial biodiversity for novel pathways involved in the catabolism of aromatic compounds derived from lignin.</title>
        <authorList>
            <person name="Elkins J."/>
        </authorList>
    </citation>
    <scope>NUCLEOTIDE SEQUENCE [LARGE SCALE GENOMIC DNA]</scope>
    <source>
        <strain evidence="1 2">H2C3B</strain>
    </source>
</reference>
<dbReference type="AlphaFoldDB" id="A0A7Y9WCZ2"/>
<proteinExistence type="predicted"/>
<name>A0A7Y9WCZ2_9BURK</name>
<evidence type="ECO:0000313" key="1">
    <source>
        <dbReference type="EMBL" id="NYH18090.1"/>
    </source>
</evidence>
<sequence>MPQASTDAPRVVLPRGRAFPVNRSDYAGTCPTV</sequence>
<dbReference type="EMBL" id="JACCAU010000001">
    <property type="protein sequence ID" value="NYH18090.1"/>
    <property type="molecule type" value="Genomic_DNA"/>
</dbReference>
<accession>A0A7Y9WCZ2</accession>
<dbReference type="Proteomes" id="UP000572540">
    <property type="component" value="Unassembled WGS sequence"/>
</dbReference>
<comment type="caution">
    <text evidence="1">The sequence shown here is derived from an EMBL/GenBank/DDBJ whole genome shotgun (WGS) entry which is preliminary data.</text>
</comment>
<evidence type="ECO:0000313" key="2">
    <source>
        <dbReference type="Proteomes" id="UP000572540"/>
    </source>
</evidence>
<organism evidence="1 2">
    <name type="scientific">Paraburkholderia bryophila</name>
    <dbReference type="NCBI Taxonomy" id="420952"/>
    <lineage>
        <taxon>Bacteria</taxon>
        <taxon>Pseudomonadati</taxon>
        <taxon>Pseudomonadota</taxon>
        <taxon>Betaproteobacteria</taxon>
        <taxon>Burkholderiales</taxon>
        <taxon>Burkholderiaceae</taxon>
        <taxon>Paraburkholderia</taxon>
    </lineage>
</organism>